<evidence type="ECO:0000313" key="3">
    <source>
        <dbReference type="Proteomes" id="UP000054567"/>
    </source>
</evidence>
<organism evidence="2 3">
    <name type="scientific">Coccidioides posadasii RMSCC 3488</name>
    <dbReference type="NCBI Taxonomy" id="454284"/>
    <lineage>
        <taxon>Eukaryota</taxon>
        <taxon>Fungi</taxon>
        <taxon>Dikarya</taxon>
        <taxon>Ascomycota</taxon>
        <taxon>Pezizomycotina</taxon>
        <taxon>Eurotiomycetes</taxon>
        <taxon>Eurotiomycetidae</taxon>
        <taxon>Onygenales</taxon>
        <taxon>Onygenaceae</taxon>
        <taxon>Coccidioides</taxon>
    </lineage>
</organism>
<protein>
    <submittedName>
        <fullName evidence="2">Uncharacterized protein</fullName>
    </submittedName>
</protein>
<feature type="region of interest" description="Disordered" evidence="1">
    <location>
        <begin position="32"/>
        <end position="56"/>
    </location>
</feature>
<name>A0A0J6FC64_COCPO</name>
<evidence type="ECO:0000313" key="2">
    <source>
        <dbReference type="EMBL" id="KMM66880.1"/>
    </source>
</evidence>
<proteinExistence type="predicted"/>
<dbReference type="Proteomes" id="UP000054567">
    <property type="component" value="Unassembled WGS sequence"/>
</dbReference>
<accession>A0A0J6FC64</accession>
<gene>
    <name evidence="2" type="ORF">CPAG_03216</name>
</gene>
<sequence>MGNLSPKTESMTVVFVILNSIPACTLFENPAKSYQGNSNYPDVGKEPLSNRQLIHP</sequence>
<dbReference type="VEuPathDB" id="FungiDB:CPAG_03216"/>
<reference evidence="2 3" key="1">
    <citation type="submission" date="2007-06" db="EMBL/GenBank/DDBJ databases">
        <title>The Genome Sequence of Coccidioides posadasii RMSCC_3488.</title>
        <authorList>
            <consortium name="Coccidioides Genome Resources Consortium"/>
            <consortium name="The Broad Institute Genome Sequencing Platform"/>
            <person name="Henn M.R."/>
            <person name="Sykes S."/>
            <person name="Young S."/>
            <person name="Jaffe D."/>
            <person name="Berlin A."/>
            <person name="Alvarez P."/>
            <person name="Butler J."/>
            <person name="Gnerre S."/>
            <person name="Grabherr M."/>
            <person name="Mauceli E."/>
            <person name="Brockman W."/>
            <person name="Kodira C."/>
            <person name="Alvarado L."/>
            <person name="Zeng Q."/>
            <person name="Crawford M."/>
            <person name="Antoine C."/>
            <person name="Devon K."/>
            <person name="Galgiani J."/>
            <person name="Orsborn K."/>
            <person name="Lewis M.L."/>
            <person name="Nusbaum C."/>
            <person name="Galagan J."/>
            <person name="Birren B."/>
        </authorList>
    </citation>
    <scope>NUCLEOTIDE SEQUENCE [LARGE SCALE GENOMIC DNA]</scope>
    <source>
        <strain evidence="2 3">RMSCC 3488</strain>
    </source>
</reference>
<reference evidence="3" key="3">
    <citation type="journal article" date="2010" name="Genome Res.">
        <title>Population genomic sequencing of Coccidioides fungi reveals recent hybridization and transposon control.</title>
        <authorList>
            <person name="Neafsey D.E."/>
            <person name="Barker B.M."/>
            <person name="Sharpton T.J."/>
            <person name="Stajich J.E."/>
            <person name="Park D.J."/>
            <person name="Whiston E."/>
            <person name="Hung C.-Y."/>
            <person name="McMahan C."/>
            <person name="White J."/>
            <person name="Sykes S."/>
            <person name="Heiman D."/>
            <person name="Young S."/>
            <person name="Zeng Q."/>
            <person name="Abouelleil A."/>
            <person name="Aftuck L."/>
            <person name="Bessette D."/>
            <person name="Brown A."/>
            <person name="FitzGerald M."/>
            <person name="Lui A."/>
            <person name="Macdonald J.P."/>
            <person name="Priest M."/>
            <person name="Orbach M.J."/>
            <person name="Galgiani J.N."/>
            <person name="Kirkland T.N."/>
            <person name="Cole G.T."/>
            <person name="Birren B.W."/>
            <person name="Henn M.R."/>
            <person name="Taylor J.W."/>
            <person name="Rounsley S.D."/>
        </authorList>
    </citation>
    <scope>NUCLEOTIDE SEQUENCE [LARGE SCALE GENOMIC DNA]</scope>
    <source>
        <strain evidence="3">RMSCC 3488</strain>
    </source>
</reference>
<evidence type="ECO:0000256" key="1">
    <source>
        <dbReference type="SAM" id="MobiDB-lite"/>
    </source>
</evidence>
<dbReference type="AlphaFoldDB" id="A0A0J6FC64"/>
<reference evidence="3" key="2">
    <citation type="journal article" date="2009" name="Genome Res.">
        <title>Comparative genomic analyses of the human fungal pathogens Coccidioides and their relatives.</title>
        <authorList>
            <person name="Sharpton T.J."/>
            <person name="Stajich J.E."/>
            <person name="Rounsley S.D."/>
            <person name="Gardner M.J."/>
            <person name="Wortman J.R."/>
            <person name="Jordar V.S."/>
            <person name="Maiti R."/>
            <person name="Kodira C.D."/>
            <person name="Neafsey D.E."/>
            <person name="Zeng Q."/>
            <person name="Hung C.-Y."/>
            <person name="McMahan C."/>
            <person name="Muszewska A."/>
            <person name="Grynberg M."/>
            <person name="Mandel M.A."/>
            <person name="Kellner E.M."/>
            <person name="Barker B.M."/>
            <person name="Galgiani J.N."/>
            <person name="Orbach M.J."/>
            <person name="Kirkland T.N."/>
            <person name="Cole G.T."/>
            <person name="Henn M.R."/>
            <person name="Birren B.W."/>
            <person name="Taylor J.W."/>
        </authorList>
    </citation>
    <scope>NUCLEOTIDE SEQUENCE [LARGE SCALE GENOMIC DNA]</scope>
    <source>
        <strain evidence="3">RMSCC 3488</strain>
    </source>
</reference>
<dbReference type="EMBL" id="DS268110">
    <property type="protein sequence ID" value="KMM66880.1"/>
    <property type="molecule type" value="Genomic_DNA"/>
</dbReference>